<dbReference type="InterPro" id="IPR050743">
    <property type="entry name" value="2-oxoacid_DH_E2_comp"/>
</dbReference>
<dbReference type="GO" id="GO:0006086">
    <property type="term" value="P:pyruvate decarboxylation to acetyl-CoA"/>
    <property type="evidence" value="ECO:0007669"/>
    <property type="project" value="UniProtKB-UniRule"/>
</dbReference>
<keyword evidence="14" id="KW-1185">Reference proteome</keyword>
<evidence type="ECO:0000313" key="13">
    <source>
        <dbReference type="EMBL" id="SFR58019.1"/>
    </source>
</evidence>
<dbReference type="InterPro" id="IPR000089">
    <property type="entry name" value="Biotin_lipoyl"/>
</dbReference>
<evidence type="ECO:0000256" key="6">
    <source>
        <dbReference type="ARBA" id="ARBA00023315"/>
    </source>
</evidence>
<dbReference type="InterPro" id="IPR036625">
    <property type="entry name" value="E3-bd_dom_sf"/>
</dbReference>
<dbReference type="SUPFAM" id="SSF47005">
    <property type="entry name" value="Peripheral subunit-binding domain of 2-oxo acid dehydrogenase complex"/>
    <property type="match status" value="1"/>
</dbReference>
<comment type="similarity">
    <text evidence="1 9">Belongs to the 2-oxoacid dehydrogenase family.</text>
</comment>
<dbReference type="NCBIfam" id="TIGR01348">
    <property type="entry name" value="PDHac_trf_long"/>
    <property type="match status" value="1"/>
</dbReference>
<feature type="compositionally biased region" description="Acidic residues" evidence="10">
    <location>
        <begin position="200"/>
        <end position="214"/>
    </location>
</feature>
<evidence type="ECO:0000256" key="1">
    <source>
        <dbReference type="ARBA" id="ARBA00007317"/>
    </source>
</evidence>
<keyword evidence="6 9" id="KW-0012">Acyltransferase</keyword>
<dbReference type="Proteomes" id="UP000198644">
    <property type="component" value="Unassembled WGS sequence"/>
</dbReference>
<feature type="compositionally biased region" description="Polar residues" evidence="10">
    <location>
        <begin position="115"/>
        <end position="125"/>
    </location>
</feature>
<accession>A0A1I6HUB5</accession>
<evidence type="ECO:0000256" key="2">
    <source>
        <dbReference type="ARBA" id="ARBA00011484"/>
    </source>
</evidence>
<organism evidence="13 14">
    <name type="scientific">Marinobacter daqiaonensis</name>
    <dbReference type="NCBI Taxonomy" id="650891"/>
    <lineage>
        <taxon>Bacteria</taxon>
        <taxon>Pseudomonadati</taxon>
        <taxon>Pseudomonadota</taxon>
        <taxon>Gammaproteobacteria</taxon>
        <taxon>Pseudomonadales</taxon>
        <taxon>Marinobacteraceae</taxon>
        <taxon>Marinobacter</taxon>
    </lineage>
</organism>
<dbReference type="GO" id="GO:0031405">
    <property type="term" value="F:lipoic acid binding"/>
    <property type="evidence" value="ECO:0007669"/>
    <property type="project" value="TreeGrafter"/>
</dbReference>
<comment type="function">
    <text evidence="7">The pyruvate dehydrogenase complex catalyzes the overall conversion of pyruvate to acetyl-CoA and CO(2). It contains multiple copies of three enzymatic components: pyruvate dehydrogenase (E1), dihydrolipoamide acetyltransferase (E2) and lipoamide dehydrogenase (E3).</text>
</comment>
<reference evidence="13 14" key="1">
    <citation type="submission" date="2016-10" db="EMBL/GenBank/DDBJ databases">
        <authorList>
            <person name="de Groot N.N."/>
        </authorList>
    </citation>
    <scope>NUCLEOTIDE SEQUENCE [LARGE SCALE GENOMIC DNA]</scope>
    <source>
        <strain evidence="13 14">CGMCC 1.9167</strain>
    </source>
</reference>
<proteinExistence type="inferred from homology"/>
<evidence type="ECO:0000259" key="12">
    <source>
        <dbReference type="PROSITE" id="PS51826"/>
    </source>
</evidence>
<protein>
    <recommendedName>
        <fullName evidence="9">Acetyltransferase component of pyruvate dehydrogenase complex</fullName>
        <ecNumber evidence="9">2.3.1.12</ecNumber>
    </recommendedName>
</protein>
<sequence length="567" mass="60640">MSEQDIKVPDLGGADEVEVIEVLVSEGDTVQEEDPILTVESDKASVELPAPAAGRITRLTVKVGDRLKEGDVVGTMDSEGGDAGGDEKSEAAEDQETREAQGGEQDQKSDETPAPSGTKSGTETGKASGGSRKETVKVPALDGFDDVPVIEINVSEGDTVGEDDPLVTVESDKATMEIPSPYAGRISRILVKEGDKLSEGDDLLEMTVEEEGEEGSGAGAKKGTREEPREKAGKDEGEKAESPERGGKPAGEEDRGGGTYEMPSPGTRVHAGPAVRKLARELGADLTRVKPSGPKDRILKEDVEGYIRQNLKKAQEGGAVEGPGIPGIKLPDFSQFGEVEREAMSRMMVATATNMQRSWLNVPHVTQFDEADITDMEAFRKGQKQAGEKKGVKLTPLPFILKACATALAELPQFNVSLDMGRKEVVRKKYIHIGIAVDTPHGLMVPVIRDVDRKGLWQLAEEAQELAGKARDKKLKPAEMQGACFSITSLGGIGGTAFTPIVNTPEVAILGLSRADMKPVWDGEAFQPRLMLPLSLSYDHRAVNGADAARFTSLLSDVLGDIRRLLL</sequence>
<feature type="compositionally biased region" description="Basic and acidic residues" evidence="10">
    <location>
        <begin position="223"/>
        <end position="256"/>
    </location>
</feature>
<dbReference type="RefSeq" id="WP_092010439.1">
    <property type="nucleotide sequence ID" value="NZ_FOYW01000001.1"/>
</dbReference>
<dbReference type="PANTHER" id="PTHR43178:SF2">
    <property type="entry name" value="DIHYDROLIPOYLLYSINE-RESIDUE ACETYLTRANSFERASE COMPONENT OF PYRUVATE DEHYDROGENASE COMPLEX"/>
    <property type="match status" value="1"/>
</dbReference>
<feature type="domain" description="Peripheral subunit-binding (PSBD)" evidence="12">
    <location>
        <begin position="270"/>
        <end position="307"/>
    </location>
</feature>
<keyword evidence="3 9" id="KW-0808">Transferase</keyword>
<dbReference type="EC" id="2.3.1.12" evidence="9"/>
<comment type="catalytic activity">
    <reaction evidence="8 9">
        <text>N(6)-[(R)-dihydrolipoyl]-L-lysyl-[protein] + acetyl-CoA = N(6)-[(R)-S(8)-acetyldihydrolipoyl]-L-lysyl-[protein] + CoA</text>
        <dbReference type="Rhea" id="RHEA:17017"/>
        <dbReference type="Rhea" id="RHEA-COMP:10475"/>
        <dbReference type="Rhea" id="RHEA-COMP:10478"/>
        <dbReference type="ChEBI" id="CHEBI:57287"/>
        <dbReference type="ChEBI" id="CHEBI:57288"/>
        <dbReference type="ChEBI" id="CHEBI:83100"/>
        <dbReference type="ChEBI" id="CHEBI:83111"/>
        <dbReference type="EC" id="2.3.1.12"/>
    </reaction>
</comment>
<feature type="region of interest" description="Disordered" evidence="10">
    <location>
        <begin position="191"/>
        <end position="270"/>
    </location>
</feature>
<keyword evidence="4" id="KW-0677">Repeat</keyword>
<dbReference type="GO" id="GO:0005737">
    <property type="term" value="C:cytoplasm"/>
    <property type="evidence" value="ECO:0007669"/>
    <property type="project" value="TreeGrafter"/>
</dbReference>
<evidence type="ECO:0000256" key="9">
    <source>
        <dbReference type="RuleBase" id="RU361137"/>
    </source>
</evidence>
<dbReference type="PROSITE" id="PS50968">
    <property type="entry name" value="BIOTINYL_LIPOYL"/>
    <property type="match status" value="2"/>
</dbReference>
<dbReference type="PROSITE" id="PS51826">
    <property type="entry name" value="PSBD"/>
    <property type="match status" value="1"/>
</dbReference>
<dbReference type="SUPFAM" id="SSF52777">
    <property type="entry name" value="CoA-dependent acyltransferases"/>
    <property type="match status" value="1"/>
</dbReference>
<dbReference type="CDD" id="cd06849">
    <property type="entry name" value="lipoyl_domain"/>
    <property type="match status" value="2"/>
</dbReference>
<dbReference type="GO" id="GO:0045254">
    <property type="term" value="C:pyruvate dehydrogenase complex"/>
    <property type="evidence" value="ECO:0007669"/>
    <property type="project" value="UniProtKB-UniRule"/>
</dbReference>
<dbReference type="InterPro" id="IPR011053">
    <property type="entry name" value="Single_hybrid_motif"/>
</dbReference>
<dbReference type="InterPro" id="IPR006256">
    <property type="entry name" value="AcTrfase_Pyrv_DH_cplx"/>
</dbReference>
<dbReference type="InterPro" id="IPR003016">
    <property type="entry name" value="2-oxoA_DH_lipoyl-BS"/>
</dbReference>
<evidence type="ECO:0000256" key="8">
    <source>
        <dbReference type="ARBA" id="ARBA00048370"/>
    </source>
</evidence>
<dbReference type="Pfam" id="PF02817">
    <property type="entry name" value="E3_binding"/>
    <property type="match status" value="1"/>
</dbReference>
<comment type="subunit">
    <text evidence="2 9">Forms a 24-polypeptide structural core with octahedral symmetry.</text>
</comment>
<evidence type="ECO:0000259" key="11">
    <source>
        <dbReference type="PROSITE" id="PS50968"/>
    </source>
</evidence>
<dbReference type="FunFam" id="3.30.559.10:FF:000004">
    <property type="entry name" value="Acetyltransferase component of pyruvate dehydrogenase complex"/>
    <property type="match status" value="1"/>
</dbReference>
<dbReference type="SUPFAM" id="SSF51230">
    <property type="entry name" value="Single hybrid motif"/>
    <property type="match status" value="2"/>
</dbReference>
<evidence type="ECO:0000313" key="14">
    <source>
        <dbReference type="Proteomes" id="UP000198644"/>
    </source>
</evidence>
<dbReference type="Pfam" id="PF00364">
    <property type="entry name" value="Biotin_lipoyl"/>
    <property type="match status" value="2"/>
</dbReference>
<dbReference type="Gene3D" id="3.30.559.10">
    <property type="entry name" value="Chloramphenicol acetyltransferase-like domain"/>
    <property type="match status" value="1"/>
</dbReference>
<comment type="cofactor">
    <cofactor evidence="9">
        <name>(R)-lipoate</name>
        <dbReference type="ChEBI" id="CHEBI:83088"/>
    </cofactor>
    <text evidence="9">Binds 2 lipoyl cofactors covalently.</text>
</comment>
<evidence type="ECO:0000256" key="7">
    <source>
        <dbReference type="ARBA" id="ARBA00025211"/>
    </source>
</evidence>
<dbReference type="Pfam" id="PF00198">
    <property type="entry name" value="2-oxoacid_dh"/>
    <property type="match status" value="1"/>
</dbReference>
<dbReference type="AlphaFoldDB" id="A0A1I6HUB5"/>
<dbReference type="EMBL" id="FOYW01000001">
    <property type="protein sequence ID" value="SFR58019.1"/>
    <property type="molecule type" value="Genomic_DNA"/>
</dbReference>
<dbReference type="GO" id="GO:0004742">
    <property type="term" value="F:dihydrolipoyllysine-residue acetyltransferase activity"/>
    <property type="evidence" value="ECO:0007669"/>
    <property type="project" value="UniProtKB-UniRule"/>
</dbReference>
<dbReference type="InterPro" id="IPR004167">
    <property type="entry name" value="PSBD"/>
</dbReference>
<evidence type="ECO:0000256" key="5">
    <source>
        <dbReference type="ARBA" id="ARBA00022823"/>
    </source>
</evidence>
<evidence type="ECO:0000256" key="3">
    <source>
        <dbReference type="ARBA" id="ARBA00022679"/>
    </source>
</evidence>
<gene>
    <name evidence="13" type="ORF">SAMN05216203_1555</name>
</gene>
<dbReference type="PANTHER" id="PTHR43178">
    <property type="entry name" value="DIHYDROLIPOAMIDE ACETYLTRANSFERASE COMPONENT OF PYRUVATE DEHYDROGENASE COMPLEX"/>
    <property type="match status" value="1"/>
</dbReference>
<dbReference type="PROSITE" id="PS00189">
    <property type="entry name" value="LIPOYL"/>
    <property type="match status" value="2"/>
</dbReference>
<dbReference type="Gene3D" id="4.10.320.10">
    <property type="entry name" value="E3-binding domain"/>
    <property type="match status" value="1"/>
</dbReference>
<dbReference type="InterPro" id="IPR023213">
    <property type="entry name" value="CAT-like_dom_sf"/>
</dbReference>
<dbReference type="InterPro" id="IPR001078">
    <property type="entry name" value="2-oxoacid_DH_actylTfrase"/>
</dbReference>
<keyword evidence="5 9" id="KW-0450">Lipoyl</keyword>
<dbReference type="OrthoDB" id="9805770at2"/>
<dbReference type="STRING" id="650891.SAMN05216203_1555"/>
<name>A0A1I6HUB5_9GAMM</name>
<feature type="domain" description="Lipoyl-binding" evidence="11">
    <location>
        <begin position="133"/>
        <end position="207"/>
    </location>
</feature>
<evidence type="ECO:0000256" key="4">
    <source>
        <dbReference type="ARBA" id="ARBA00022737"/>
    </source>
</evidence>
<feature type="region of interest" description="Disordered" evidence="10">
    <location>
        <begin position="57"/>
        <end position="145"/>
    </location>
</feature>
<evidence type="ECO:0000256" key="10">
    <source>
        <dbReference type="SAM" id="MobiDB-lite"/>
    </source>
</evidence>
<keyword evidence="13" id="KW-0670">Pyruvate</keyword>
<dbReference type="Gene3D" id="2.40.50.100">
    <property type="match status" value="2"/>
</dbReference>
<feature type="domain" description="Lipoyl-binding" evidence="11">
    <location>
        <begin position="3"/>
        <end position="77"/>
    </location>
</feature>
<feature type="compositionally biased region" description="Basic and acidic residues" evidence="10">
    <location>
        <begin position="85"/>
        <end position="111"/>
    </location>
</feature>